<dbReference type="PATRIC" id="fig|1125725.3.peg.1963"/>
<dbReference type="InterPro" id="IPR011051">
    <property type="entry name" value="RmlC_Cupin_sf"/>
</dbReference>
<protein>
    <submittedName>
        <fullName evidence="2">Cupin domain protein</fullName>
    </submittedName>
</protein>
<comment type="caution">
    <text evidence="2">The sequence shown here is derived from an EMBL/GenBank/DDBJ whole genome shotgun (WGS) entry which is preliminary data.</text>
</comment>
<accession>U1FL38</accession>
<dbReference type="Gene3D" id="2.60.120.10">
    <property type="entry name" value="Jelly Rolls"/>
    <property type="match status" value="2"/>
</dbReference>
<dbReference type="AlphaFoldDB" id="U1FL38"/>
<dbReference type="CDD" id="cd02230">
    <property type="entry name" value="cupin_HP0902-like"/>
    <property type="match status" value="1"/>
</dbReference>
<dbReference type="InterPro" id="IPR013096">
    <property type="entry name" value="Cupin_2"/>
</dbReference>
<dbReference type="Pfam" id="PF07883">
    <property type="entry name" value="Cupin_2"/>
    <property type="match status" value="1"/>
</dbReference>
<dbReference type="InterPro" id="IPR014710">
    <property type="entry name" value="RmlC-like_jellyroll"/>
</dbReference>
<dbReference type="PANTHER" id="PTHR37694">
    <property type="entry name" value="SLR8022 PROTEIN"/>
    <property type="match status" value="1"/>
</dbReference>
<organism evidence="2 3">
    <name type="scientific">Treponema socranskii subsp. socranskii VPI DR56BR1116 = ATCC 35536</name>
    <dbReference type="NCBI Taxonomy" id="1125725"/>
    <lineage>
        <taxon>Bacteria</taxon>
        <taxon>Pseudomonadati</taxon>
        <taxon>Spirochaetota</taxon>
        <taxon>Spirochaetia</taxon>
        <taxon>Spirochaetales</taxon>
        <taxon>Treponemataceae</taxon>
        <taxon>Treponema</taxon>
    </lineage>
</organism>
<evidence type="ECO:0000313" key="2">
    <source>
        <dbReference type="EMBL" id="ERF60101.1"/>
    </source>
</evidence>
<dbReference type="Proteomes" id="UP000016412">
    <property type="component" value="Unassembled WGS sequence"/>
</dbReference>
<dbReference type="EMBL" id="AUZJ01000049">
    <property type="protein sequence ID" value="ERF60101.1"/>
    <property type="molecule type" value="Genomic_DNA"/>
</dbReference>
<evidence type="ECO:0000313" key="3">
    <source>
        <dbReference type="Proteomes" id="UP000016412"/>
    </source>
</evidence>
<name>U1FL38_TRESO</name>
<dbReference type="STRING" id="1125725.HMPREF1325_0437"/>
<dbReference type="SUPFAM" id="SSF51182">
    <property type="entry name" value="RmlC-like cupins"/>
    <property type="match status" value="2"/>
</dbReference>
<dbReference type="eggNOG" id="COG1917">
    <property type="taxonomic scope" value="Bacteria"/>
</dbReference>
<proteinExistence type="predicted"/>
<reference evidence="2 3" key="1">
    <citation type="submission" date="2013-08" db="EMBL/GenBank/DDBJ databases">
        <authorList>
            <person name="Durkin A.S."/>
            <person name="Haft D.R."/>
            <person name="McCorrison J."/>
            <person name="Torralba M."/>
            <person name="Gillis M."/>
            <person name="Haft D.H."/>
            <person name="Methe B."/>
            <person name="Sutton G."/>
            <person name="Nelson K.E."/>
        </authorList>
    </citation>
    <scope>NUCLEOTIDE SEQUENCE [LARGE SCALE GENOMIC DNA]</scope>
    <source>
        <strain evidence="2 3">VPI DR56BR1116</strain>
    </source>
</reference>
<feature type="domain" description="Cupin type-2" evidence="1">
    <location>
        <begin position="218"/>
        <end position="285"/>
    </location>
</feature>
<evidence type="ECO:0000259" key="1">
    <source>
        <dbReference type="Pfam" id="PF07883"/>
    </source>
</evidence>
<gene>
    <name evidence="2" type="ORF">HMPREF1325_0437</name>
</gene>
<dbReference type="PANTHER" id="PTHR37694:SF1">
    <property type="entry name" value="SLR8022 PROTEIN"/>
    <property type="match status" value="1"/>
</dbReference>
<sequence>MNLPHRQFIARCTMCTEKLQRYRLTDTNYYFFHKLLIKSILHSSNIFVACATDSAADLQYVYSRRFTEADMLKSKHIFSIAKDNAPVEGCTVSEKVLQGNGCSMSVFSIAAGTNISPESYDYPKIWKIEEGGAEVLYLTAETQVLTRGDIFIVPQNIPVGIRSKTGCIYSEILLDKECVMNDILKSAKVFALKDLLPYKDGKIVNMDLVDSDKTKFVIMAFDAGTGLSEHSAPGDAIIFCLDGEGIIGYEGKEYRIHEGENFKFDKNGKHYVKAEGKFKMALLLVRD</sequence>